<keyword evidence="3 8" id="KW-0028">Amino-acid biosynthesis</keyword>
<dbReference type="Gene3D" id="3.20.20.70">
    <property type="entry name" value="Aldolase class I"/>
    <property type="match status" value="1"/>
</dbReference>
<evidence type="ECO:0000256" key="3">
    <source>
        <dbReference type="ARBA" id="ARBA00022605"/>
    </source>
</evidence>
<reference evidence="10 11" key="1">
    <citation type="journal article" date="2019" name="Nat. Microbiol.">
        <title>Mediterranean grassland soil C-N compound turnover is dependent on rainfall and depth, and is mediated by genomically divergent microorganisms.</title>
        <authorList>
            <person name="Diamond S."/>
            <person name="Andeer P.F."/>
            <person name="Li Z."/>
            <person name="Crits-Christoph A."/>
            <person name="Burstein D."/>
            <person name="Anantharaman K."/>
            <person name="Lane K.R."/>
            <person name="Thomas B.C."/>
            <person name="Pan C."/>
            <person name="Northen T.R."/>
            <person name="Banfield J.F."/>
        </authorList>
    </citation>
    <scope>NUCLEOTIDE SEQUENCE [LARGE SCALE GENOMIC DNA]</scope>
    <source>
        <strain evidence="10">WS_2</strain>
    </source>
</reference>
<dbReference type="AlphaFoldDB" id="A0A538SX96"/>
<dbReference type="HAMAP" id="MF_00134_B">
    <property type="entry name" value="IGPS_B"/>
    <property type="match status" value="1"/>
</dbReference>
<dbReference type="GO" id="GO:0004425">
    <property type="term" value="F:indole-3-glycerol-phosphate synthase activity"/>
    <property type="evidence" value="ECO:0007669"/>
    <property type="project" value="UniProtKB-UniRule"/>
</dbReference>
<dbReference type="GO" id="GO:0000162">
    <property type="term" value="P:L-tryptophan biosynthetic process"/>
    <property type="evidence" value="ECO:0007669"/>
    <property type="project" value="UniProtKB-UniRule"/>
</dbReference>
<keyword evidence="4 8" id="KW-0210">Decarboxylase</keyword>
<evidence type="ECO:0000256" key="5">
    <source>
        <dbReference type="ARBA" id="ARBA00022822"/>
    </source>
</evidence>
<keyword evidence="5 8" id="KW-0822">Tryptophan biosynthesis</keyword>
<dbReference type="InterPro" id="IPR001468">
    <property type="entry name" value="Indole-3-GlycerolPSynthase_CS"/>
</dbReference>
<evidence type="ECO:0000259" key="9">
    <source>
        <dbReference type="Pfam" id="PF00218"/>
    </source>
</evidence>
<sequence>MRSHMAAPGVDMLARIASDRRRTIEQMMTRVPAHVLRPRLPATRPAGRLERALRRGGREAPLRLMCEIKRASPSRGMLRESLDPVAIAKAYEAGGAAALSIVTEPAHFHGDLAWVDAVRPAVKLPILLKDFVTDSYQLLDAAVRGADAALLIAALLSQVQLQRLITEARLLGLDCLVEVHDEDELRVALRAGATLVGINNRDLRTLEVDPETSLALIPKVPPLVTAVAESGIATPEDLARLRATRCDAVLMGEVFMASEDPAATLTRLQAAARG</sequence>
<dbReference type="EC" id="4.1.1.48" evidence="8"/>
<name>A0A538SX96_UNCEI</name>
<dbReference type="InterPro" id="IPR013785">
    <property type="entry name" value="Aldolase_TIM"/>
</dbReference>
<evidence type="ECO:0000256" key="1">
    <source>
        <dbReference type="ARBA" id="ARBA00001633"/>
    </source>
</evidence>
<comment type="pathway">
    <text evidence="2 8">Amino-acid biosynthesis; L-tryptophan biosynthesis; L-tryptophan from chorismate: step 4/5.</text>
</comment>
<evidence type="ECO:0000313" key="11">
    <source>
        <dbReference type="Proteomes" id="UP000317716"/>
    </source>
</evidence>
<dbReference type="PANTHER" id="PTHR22854:SF2">
    <property type="entry name" value="INDOLE-3-GLYCEROL-PHOSPHATE SYNTHASE"/>
    <property type="match status" value="1"/>
</dbReference>
<dbReference type="CDD" id="cd00331">
    <property type="entry name" value="IGPS"/>
    <property type="match status" value="1"/>
</dbReference>
<evidence type="ECO:0000256" key="4">
    <source>
        <dbReference type="ARBA" id="ARBA00022793"/>
    </source>
</evidence>
<dbReference type="Proteomes" id="UP000317716">
    <property type="component" value="Unassembled WGS sequence"/>
</dbReference>
<keyword evidence="6 8" id="KW-0057">Aromatic amino acid biosynthesis</keyword>
<comment type="catalytic activity">
    <reaction evidence="1 8">
        <text>1-(2-carboxyphenylamino)-1-deoxy-D-ribulose 5-phosphate + H(+) = (1S,2R)-1-C-(indol-3-yl)glycerol 3-phosphate + CO2 + H2O</text>
        <dbReference type="Rhea" id="RHEA:23476"/>
        <dbReference type="ChEBI" id="CHEBI:15377"/>
        <dbReference type="ChEBI" id="CHEBI:15378"/>
        <dbReference type="ChEBI" id="CHEBI:16526"/>
        <dbReference type="ChEBI" id="CHEBI:58613"/>
        <dbReference type="ChEBI" id="CHEBI:58866"/>
        <dbReference type="EC" id="4.1.1.48"/>
    </reaction>
</comment>
<dbReference type="PROSITE" id="PS00614">
    <property type="entry name" value="IGPS"/>
    <property type="match status" value="1"/>
</dbReference>
<evidence type="ECO:0000256" key="2">
    <source>
        <dbReference type="ARBA" id="ARBA00004696"/>
    </source>
</evidence>
<dbReference type="InterPro" id="IPR045186">
    <property type="entry name" value="Indole-3-glycerol_P_synth"/>
</dbReference>
<comment type="caution">
    <text evidence="10">The sequence shown here is derived from an EMBL/GenBank/DDBJ whole genome shotgun (WGS) entry which is preliminary data.</text>
</comment>
<gene>
    <name evidence="8 10" type="primary">trpC</name>
    <name evidence="10" type="ORF">E6K72_05695</name>
</gene>
<keyword evidence="7 8" id="KW-0456">Lyase</keyword>
<feature type="domain" description="Indole-3-glycerol phosphate synthase" evidence="9">
    <location>
        <begin position="13"/>
        <end position="267"/>
    </location>
</feature>
<accession>A0A538SX96</accession>
<evidence type="ECO:0000256" key="7">
    <source>
        <dbReference type="ARBA" id="ARBA00023239"/>
    </source>
</evidence>
<dbReference type="Pfam" id="PF00218">
    <property type="entry name" value="IGPS"/>
    <property type="match status" value="1"/>
</dbReference>
<dbReference type="EMBL" id="VBOS01000191">
    <property type="protein sequence ID" value="TMQ55972.1"/>
    <property type="molecule type" value="Genomic_DNA"/>
</dbReference>
<evidence type="ECO:0000256" key="6">
    <source>
        <dbReference type="ARBA" id="ARBA00023141"/>
    </source>
</evidence>
<evidence type="ECO:0000313" key="10">
    <source>
        <dbReference type="EMBL" id="TMQ55972.1"/>
    </source>
</evidence>
<dbReference type="FunFam" id="3.20.20.70:FF:000024">
    <property type="entry name" value="Indole-3-glycerol phosphate synthase"/>
    <property type="match status" value="1"/>
</dbReference>
<dbReference type="InterPro" id="IPR011060">
    <property type="entry name" value="RibuloseP-bd_barrel"/>
</dbReference>
<protein>
    <recommendedName>
        <fullName evidence="8">Indole-3-glycerol phosphate synthase</fullName>
        <shortName evidence="8">IGPS</shortName>
        <ecNumber evidence="8">4.1.1.48</ecNumber>
    </recommendedName>
</protein>
<proteinExistence type="inferred from homology"/>
<dbReference type="PANTHER" id="PTHR22854">
    <property type="entry name" value="TRYPTOPHAN BIOSYNTHESIS PROTEIN"/>
    <property type="match status" value="1"/>
</dbReference>
<comment type="similarity">
    <text evidence="8">Belongs to the TrpC family.</text>
</comment>
<organism evidence="10 11">
    <name type="scientific">Eiseniibacteriota bacterium</name>
    <dbReference type="NCBI Taxonomy" id="2212470"/>
    <lineage>
        <taxon>Bacteria</taxon>
        <taxon>Candidatus Eiseniibacteriota</taxon>
    </lineage>
</organism>
<dbReference type="NCBIfam" id="NF001377">
    <property type="entry name" value="PRK00278.2-4"/>
    <property type="match status" value="1"/>
</dbReference>
<dbReference type="SUPFAM" id="SSF51366">
    <property type="entry name" value="Ribulose-phoshate binding barrel"/>
    <property type="match status" value="1"/>
</dbReference>
<dbReference type="UniPathway" id="UPA00035">
    <property type="reaction ID" value="UER00043"/>
</dbReference>
<dbReference type="InterPro" id="IPR013798">
    <property type="entry name" value="Indole-3-glycerol_P_synth_dom"/>
</dbReference>
<dbReference type="GO" id="GO:0004640">
    <property type="term" value="F:phosphoribosylanthranilate isomerase activity"/>
    <property type="evidence" value="ECO:0007669"/>
    <property type="project" value="TreeGrafter"/>
</dbReference>
<evidence type="ECO:0000256" key="8">
    <source>
        <dbReference type="HAMAP-Rule" id="MF_00134"/>
    </source>
</evidence>